<feature type="region of interest" description="Disordered" evidence="1">
    <location>
        <begin position="341"/>
        <end position="366"/>
    </location>
</feature>
<evidence type="ECO:0000256" key="1">
    <source>
        <dbReference type="SAM" id="MobiDB-lite"/>
    </source>
</evidence>
<sequence>MKAIYLVGAPVSSDLDWDHDTLLNDPIPPFGAGEARHNGKADLEECGQRARWRLLQEPRAQDIPIGNLDSCLEPVDPRFLNTCQLVQVEKGSPKDDSILSEFYDHSFVAHETSGLSVSQQGEDEVSTQESEHLQEPDENDPASGVPDSNKAKDYPSSLPIVGAIRDLNNVPTAYYLQSIIPQTMTVNLVVGVIAIHPPRRVVTQRYKTEMDIVEVIVGDETRAGFGVNFWLTVPTPTACRSLPENQLHQSLAELRPRDIILLRNVGLGSFRQQVYGHSLRGGMTRVELLARRPVDATDMAGIVTEDQFLSQRDASHHGHADRLLRKAIRVRRWVRQFVGEPDSVGGEPSGMSQIQRGPSRLPPDTQ</sequence>
<dbReference type="AlphaFoldDB" id="S7ZSU0"/>
<organism evidence="2 3">
    <name type="scientific">Penicillium oxalicum (strain 114-2 / CGMCC 5302)</name>
    <name type="common">Penicillium decumbens</name>
    <dbReference type="NCBI Taxonomy" id="933388"/>
    <lineage>
        <taxon>Eukaryota</taxon>
        <taxon>Fungi</taxon>
        <taxon>Dikarya</taxon>
        <taxon>Ascomycota</taxon>
        <taxon>Pezizomycotina</taxon>
        <taxon>Eurotiomycetes</taxon>
        <taxon>Eurotiomycetidae</taxon>
        <taxon>Eurotiales</taxon>
        <taxon>Aspergillaceae</taxon>
        <taxon>Penicillium</taxon>
    </lineage>
</organism>
<dbReference type="OrthoDB" id="5378679at2759"/>
<accession>S7ZSU0</accession>
<dbReference type="HOGENOM" id="CLU_054588_0_0_1"/>
<reference evidence="2 3" key="1">
    <citation type="journal article" date="2013" name="PLoS ONE">
        <title>Genomic and secretomic analyses reveal unique features of the lignocellulolytic enzyme system of Penicillium decumbens.</title>
        <authorList>
            <person name="Liu G."/>
            <person name="Zhang L."/>
            <person name="Wei X."/>
            <person name="Zou G."/>
            <person name="Qin Y."/>
            <person name="Ma L."/>
            <person name="Li J."/>
            <person name="Zheng H."/>
            <person name="Wang S."/>
            <person name="Wang C."/>
            <person name="Xun L."/>
            <person name="Zhao G.-P."/>
            <person name="Zhou Z."/>
            <person name="Qu Y."/>
        </authorList>
    </citation>
    <scope>NUCLEOTIDE SEQUENCE [LARGE SCALE GENOMIC DNA]</scope>
    <source>
        <strain evidence="3">114-2 / CGMCC 5302</strain>
    </source>
</reference>
<dbReference type="Proteomes" id="UP000019376">
    <property type="component" value="Unassembled WGS sequence"/>
</dbReference>
<evidence type="ECO:0000313" key="3">
    <source>
        <dbReference type="Proteomes" id="UP000019376"/>
    </source>
</evidence>
<evidence type="ECO:0000313" key="2">
    <source>
        <dbReference type="EMBL" id="EPS33494.1"/>
    </source>
</evidence>
<proteinExistence type="predicted"/>
<gene>
    <name evidence="2" type="ORF">PDE_08456</name>
</gene>
<dbReference type="eggNOG" id="ENOG502SD7X">
    <property type="taxonomic scope" value="Eukaryota"/>
</dbReference>
<protein>
    <submittedName>
        <fullName evidence="2">Uncharacterized protein</fullName>
    </submittedName>
</protein>
<dbReference type="PhylomeDB" id="S7ZSU0"/>
<name>S7ZSU0_PENO1</name>
<dbReference type="EMBL" id="KB644415">
    <property type="protein sequence ID" value="EPS33494.1"/>
    <property type="molecule type" value="Genomic_DNA"/>
</dbReference>
<keyword evidence="3" id="KW-1185">Reference proteome</keyword>
<feature type="region of interest" description="Disordered" evidence="1">
    <location>
        <begin position="113"/>
        <end position="152"/>
    </location>
</feature>